<dbReference type="CDD" id="cd04586">
    <property type="entry name" value="CBS_pair_BON_assoc"/>
    <property type="match status" value="1"/>
</dbReference>
<dbReference type="Pfam" id="PF00571">
    <property type="entry name" value="CBS"/>
    <property type="match status" value="2"/>
</dbReference>
<protein>
    <recommendedName>
        <fullName evidence="3">CBS domain-containing protein</fullName>
    </recommendedName>
</protein>
<feature type="domain" description="CBS" evidence="3">
    <location>
        <begin position="7"/>
        <end position="63"/>
    </location>
</feature>
<keyword evidence="1 2" id="KW-0129">CBS domain</keyword>
<evidence type="ECO:0000313" key="5">
    <source>
        <dbReference type="Proteomes" id="UP000179230"/>
    </source>
</evidence>
<dbReference type="SUPFAM" id="SSF54631">
    <property type="entry name" value="CBS-domain pair"/>
    <property type="match status" value="1"/>
</dbReference>
<comment type="caution">
    <text evidence="4">The sequence shown here is derived from an EMBL/GenBank/DDBJ whole genome shotgun (WGS) entry which is preliminary data.</text>
</comment>
<dbReference type="PANTHER" id="PTHR43080:SF2">
    <property type="entry name" value="CBS DOMAIN-CONTAINING PROTEIN"/>
    <property type="match status" value="1"/>
</dbReference>
<dbReference type="InterPro" id="IPR000644">
    <property type="entry name" value="CBS_dom"/>
</dbReference>
<dbReference type="PROSITE" id="PS51371">
    <property type="entry name" value="CBS"/>
    <property type="match status" value="2"/>
</dbReference>
<dbReference type="InterPro" id="IPR046342">
    <property type="entry name" value="CBS_dom_sf"/>
</dbReference>
<sequence length="149" mass="16936">MKIRNIMTTDVTSITPDTTYAEAAKLMHEHTIASIPVTDKTGTLVGILSEKDLFIELYPKYDEFYENTHLARRQEEMEDKVNDLRVKPISNYMTKKVLTISSDDPIMKAGGLMLAHHIHRLPVVDEGKFIGIVSREDVFSAVLKFHLGF</sequence>
<reference evidence="4 5" key="1">
    <citation type="journal article" date="2016" name="Nat. Commun.">
        <title>Thousands of microbial genomes shed light on interconnected biogeochemical processes in an aquifer system.</title>
        <authorList>
            <person name="Anantharaman K."/>
            <person name="Brown C.T."/>
            <person name="Hug L.A."/>
            <person name="Sharon I."/>
            <person name="Castelle C.J."/>
            <person name="Probst A.J."/>
            <person name="Thomas B.C."/>
            <person name="Singh A."/>
            <person name="Wilkins M.J."/>
            <person name="Karaoz U."/>
            <person name="Brodie E.L."/>
            <person name="Williams K.H."/>
            <person name="Hubbard S.S."/>
            <person name="Banfield J.F."/>
        </authorList>
    </citation>
    <scope>NUCLEOTIDE SEQUENCE [LARGE SCALE GENOMIC DNA]</scope>
</reference>
<feature type="domain" description="CBS" evidence="3">
    <location>
        <begin position="93"/>
        <end position="149"/>
    </location>
</feature>
<dbReference type="AlphaFoldDB" id="A0A1F6FPB1"/>
<dbReference type="InterPro" id="IPR051257">
    <property type="entry name" value="Diverse_CBS-Domain"/>
</dbReference>
<dbReference type="PANTHER" id="PTHR43080">
    <property type="entry name" value="CBS DOMAIN-CONTAINING PROTEIN CBSX3, MITOCHONDRIAL"/>
    <property type="match status" value="1"/>
</dbReference>
<name>A0A1F6FPB1_9BACT</name>
<evidence type="ECO:0000313" key="4">
    <source>
        <dbReference type="EMBL" id="OGG87698.1"/>
    </source>
</evidence>
<dbReference type="EMBL" id="MFMT01000043">
    <property type="protein sequence ID" value="OGG87698.1"/>
    <property type="molecule type" value="Genomic_DNA"/>
</dbReference>
<gene>
    <name evidence="4" type="ORF">A2592_00995</name>
</gene>
<dbReference type="Proteomes" id="UP000179230">
    <property type="component" value="Unassembled WGS sequence"/>
</dbReference>
<accession>A0A1F6FPB1</accession>
<proteinExistence type="predicted"/>
<evidence type="ECO:0000256" key="2">
    <source>
        <dbReference type="PROSITE-ProRule" id="PRU00703"/>
    </source>
</evidence>
<dbReference type="Gene3D" id="3.10.580.10">
    <property type="entry name" value="CBS-domain"/>
    <property type="match status" value="1"/>
</dbReference>
<evidence type="ECO:0000256" key="1">
    <source>
        <dbReference type="ARBA" id="ARBA00023122"/>
    </source>
</evidence>
<evidence type="ECO:0000259" key="3">
    <source>
        <dbReference type="PROSITE" id="PS51371"/>
    </source>
</evidence>
<organism evidence="4 5">
    <name type="scientific">Candidatus Kaiserbacteria bacterium RIFOXYD1_FULL_42_15</name>
    <dbReference type="NCBI Taxonomy" id="1798532"/>
    <lineage>
        <taxon>Bacteria</taxon>
        <taxon>Candidatus Kaiseribacteriota</taxon>
    </lineage>
</organism>
<dbReference type="SMART" id="SM00116">
    <property type="entry name" value="CBS"/>
    <property type="match status" value="2"/>
</dbReference>